<dbReference type="GO" id="GO:0016787">
    <property type="term" value="F:hydrolase activity"/>
    <property type="evidence" value="ECO:0007669"/>
    <property type="project" value="UniProtKB-KW"/>
</dbReference>
<dbReference type="InterPro" id="IPR029058">
    <property type="entry name" value="AB_hydrolase_fold"/>
</dbReference>
<sequence length="343" mass="37780">MASIEDPESWIAYGQIDPELAEILQQGTKPRFDKDNSVSGIPAVRKAWSPLYAQFASEALRQAGTEVLGEECFVSCRDGHLARCLVYKPATPPPQGSPLVVLYHGGGFCFGSPEMDAINCIKAVQRYGAVALSVEYRLAPESPFPAAVNDSWDVLKWVAANASQLGADPSLGLIIGGTSAGGNISAVLTHLARDTAMTPPITGVWLNIPALLDHDAVPEAYQALYLSREQNKDAPILPKAAMDVYDEAYKPDHSSEYWNPFNWPSGHEKLPPHYFQICGMDILRDEGLLYERVLRKDWGVKTKVDIYPGLPHVFWANFPTHSKSKDYAVDTNRGLGWLLNRID</sequence>
<accession>A0A438NIH2</accession>
<name>A0A438NIH2_EXOME</name>
<dbReference type="Pfam" id="PF07859">
    <property type="entry name" value="Abhydrolase_3"/>
    <property type="match status" value="1"/>
</dbReference>
<protein>
    <recommendedName>
        <fullName evidence="2">Alpha/beta hydrolase fold-3 domain-containing protein</fullName>
    </recommendedName>
</protein>
<dbReference type="VEuPathDB" id="FungiDB:PV10_03716"/>
<evidence type="ECO:0000313" key="4">
    <source>
        <dbReference type="Proteomes" id="UP000288859"/>
    </source>
</evidence>
<dbReference type="SUPFAM" id="SSF53474">
    <property type="entry name" value="alpha/beta-Hydrolases"/>
    <property type="match status" value="1"/>
</dbReference>
<gene>
    <name evidence="3" type="ORF">B0A52_00880</name>
</gene>
<dbReference type="InterPro" id="IPR050300">
    <property type="entry name" value="GDXG_lipolytic_enzyme"/>
</dbReference>
<comment type="caution">
    <text evidence="3">The sequence shown here is derived from an EMBL/GenBank/DDBJ whole genome shotgun (WGS) entry which is preliminary data.</text>
</comment>
<evidence type="ECO:0000313" key="3">
    <source>
        <dbReference type="EMBL" id="RVX75527.1"/>
    </source>
</evidence>
<feature type="domain" description="Alpha/beta hydrolase fold-3" evidence="2">
    <location>
        <begin position="100"/>
        <end position="315"/>
    </location>
</feature>
<organism evidence="3 4">
    <name type="scientific">Exophiala mesophila</name>
    <name type="common">Black yeast-like fungus</name>
    <dbReference type="NCBI Taxonomy" id="212818"/>
    <lineage>
        <taxon>Eukaryota</taxon>
        <taxon>Fungi</taxon>
        <taxon>Dikarya</taxon>
        <taxon>Ascomycota</taxon>
        <taxon>Pezizomycotina</taxon>
        <taxon>Eurotiomycetes</taxon>
        <taxon>Chaetothyriomycetidae</taxon>
        <taxon>Chaetothyriales</taxon>
        <taxon>Herpotrichiellaceae</taxon>
        <taxon>Exophiala</taxon>
    </lineage>
</organism>
<evidence type="ECO:0000259" key="2">
    <source>
        <dbReference type="Pfam" id="PF07859"/>
    </source>
</evidence>
<dbReference type="PANTHER" id="PTHR48081">
    <property type="entry name" value="AB HYDROLASE SUPERFAMILY PROTEIN C4A8.06C"/>
    <property type="match status" value="1"/>
</dbReference>
<reference evidence="3 4" key="1">
    <citation type="submission" date="2017-03" db="EMBL/GenBank/DDBJ databases">
        <title>Genomes of endolithic fungi from Antarctica.</title>
        <authorList>
            <person name="Coleine C."/>
            <person name="Masonjones S."/>
            <person name="Stajich J.E."/>
        </authorList>
    </citation>
    <scope>NUCLEOTIDE SEQUENCE [LARGE SCALE GENOMIC DNA]</scope>
    <source>
        <strain evidence="3 4">CCFEE 6314</strain>
    </source>
</reference>
<dbReference type="PANTHER" id="PTHR48081:SF8">
    <property type="entry name" value="ALPHA_BETA HYDROLASE FOLD-3 DOMAIN-CONTAINING PROTEIN-RELATED"/>
    <property type="match status" value="1"/>
</dbReference>
<dbReference type="OrthoDB" id="4141520at2759"/>
<dbReference type="Gene3D" id="3.40.50.1820">
    <property type="entry name" value="alpha/beta hydrolase"/>
    <property type="match status" value="1"/>
</dbReference>
<keyword evidence="1" id="KW-0378">Hydrolase</keyword>
<dbReference type="EMBL" id="NAJM01000002">
    <property type="protein sequence ID" value="RVX75527.1"/>
    <property type="molecule type" value="Genomic_DNA"/>
</dbReference>
<dbReference type="InterPro" id="IPR013094">
    <property type="entry name" value="AB_hydrolase_3"/>
</dbReference>
<evidence type="ECO:0000256" key="1">
    <source>
        <dbReference type="ARBA" id="ARBA00022801"/>
    </source>
</evidence>
<dbReference type="AlphaFoldDB" id="A0A438NIH2"/>
<proteinExistence type="predicted"/>
<dbReference type="Proteomes" id="UP000288859">
    <property type="component" value="Unassembled WGS sequence"/>
</dbReference>